<dbReference type="SUPFAM" id="SSF54690">
    <property type="entry name" value="Molybdopterin synthase subunit MoaE"/>
    <property type="match status" value="1"/>
</dbReference>
<gene>
    <name evidence="1" type="ORF">MNBD_GAMMA12-581</name>
</gene>
<dbReference type="CDD" id="cd00756">
    <property type="entry name" value="MoaE"/>
    <property type="match status" value="1"/>
</dbReference>
<name>A0A3B0YP64_9ZZZZ</name>
<organism evidence="1">
    <name type="scientific">hydrothermal vent metagenome</name>
    <dbReference type="NCBI Taxonomy" id="652676"/>
    <lineage>
        <taxon>unclassified sequences</taxon>
        <taxon>metagenomes</taxon>
        <taxon>ecological metagenomes</taxon>
    </lineage>
</organism>
<keyword evidence="1" id="KW-0808">Transferase</keyword>
<dbReference type="PANTHER" id="PTHR23404">
    <property type="entry name" value="MOLYBDOPTERIN SYNTHASE RELATED"/>
    <property type="match status" value="1"/>
</dbReference>
<dbReference type="GO" id="GO:0006777">
    <property type="term" value="P:Mo-molybdopterin cofactor biosynthetic process"/>
    <property type="evidence" value="ECO:0007669"/>
    <property type="project" value="InterPro"/>
</dbReference>
<dbReference type="InterPro" id="IPR003448">
    <property type="entry name" value="Mopterin_biosynth_MoaE"/>
</dbReference>
<dbReference type="AlphaFoldDB" id="A0A3B0YP64"/>
<reference evidence="1" key="1">
    <citation type="submission" date="2018-06" db="EMBL/GenBank/DDBJ databases">
        <authorList>
            <person name="Zhirakovskaya E."/>
        </authorList>
    </citation>
    <scope>NUCLEOTIDE SEQUENCE</scope>
</reference>
<dbReference type="Pfam" id="PF02391">
    <property type="entry name" value="MoaE"/>
    <property type="match status" value="1"/>
</dbReference>
<proteinExistence type="predicted"/>
<accession>A0A3B0YP64</accession>
<dbReference type="Gene3D" id="3.90.1170.40">
    <property type="entry name" value="Molybdopterin biosynthesis MoaE subunit"/>
    <property type="match status" value="1"/>
</dbReference>
<dbReference type="EC" id="2.8.1.12" evidence="1"/>
<dbReference type="EMBL" id="UOFL01000250">
    <property type="protein sequence ID" value="VAW82638.1"/>
    <property type="molecule type" value="Genomic_DNA"/>
</dbReference>
<sequence>MVIIEKQALNPMQIIGEFQVGLDMSKSGACTQFTGYMRDFNNDDSVTLMTLEYYPGMTEKALDSIETEACKQWPLNAVLIAHRVGDLNPADPIVVVAAWSAHRNAAFAACRFLIEELKHKAPFWKKEVTTDGERWVAENSPAELK</sequence>
<dbReference type="InterPro" id="IPR036563">
    <property type="entry name" value="MoaE_sf"/>
</dbReference>
<dbReference type="GO" id="GO:0030366">
    <property type="term" value="F:molybdopterin synthase activity"/>
    <property type="evidence" value="ECO:0007669"/>
    <property type="project" value="UniProtKB-EC"/>
</dbReference>
<evidence type="ECO:0000313" key="1">
    <source>
        <dbReference type="EMBL" id="VAW82638.1"/>
    </source>
</evidence>
<protein>
    <submittedName>
        <fullName evidence="1">Molybdopterin synthase catalytic subunit MoaE</fullName>
        <ecNumber evidence="1">2.8.1.12</ecNumber>
    </submittedName>
</protein>